<evidence type="ECO:0000313" key="1">
    <source>
        <dbReference type="EMBL" id="EMF13160.1"/>
    </source>
</evidence>
<sequence>MPLFRASSVAASIGRVTAPHTSSLARRLARSSFRFILMTGARLTCLSRTHHSQFHVASKPPISVRNSSRTGPIIITGQAYHGYGSASPWALLGRAMTNLQSSVPH</sequence>
<protein>
    <submittedName>
        <fullName evidence="1">Uncharacterized protein</fullName>
    </submittedName>
</protein>
<dbReference type="RefSeq" id="XP_016761281.1">
    <property type="nucleotide sequence ID" value="XM_016904984.1"/>
</dbReference>
<gene>
    <name evidence="1" type="ORF">SEPMUDRAFT_148541</name>
</gene>
<proteinExistence type="predicted"/>
<dbReference type="AlphaFoldDB" id="M3D4L7"/>
<dbReference type="GeneID" id="27902121"/>
<organism evidence="1 2">
    <name type="scientific">Sphaerulina musiva (strain SO2202)</name>
    <name type="common">Poplar stem canker fungus</name>
    <name type="synonym">Septoria musiva</name>
    <dbReference type="NCBI Taxonomy" id="692275"/>
    <lineage>
        <taxon>Eukaryota</taxon>
        <taxon>Fungi</taxon>
        <taxon>Dikarya</taxon>
        <taxon>Ascomycota</taxon>
        <taxon>Pezizomycotina</taxon>
        <taxon>Dothideomycetes</taxon>
        <taxon>Dothideomycetidae</taxon>
        <taxon>Mycosphaerellales</taxon>
        <taxon>Mycosphaerellaceae</taxon>
        <taxon>Sphaerulina</taxon>
    </lineage>
</organism>
<evidence type="ECO:0000313" key="2">
    <source>
        <dbReference type="Proteomes" id="UP000016931"/>
    </source>
</evidence>
<dbReference type="HOGENOM" id="CLU_2238291_0_0_1"/>
<accession>M3D4L7</accession>
<dbReference type="Proteomes" id="UP000016931">
    <property type="component" value="Unassembled WGS sequence"/>
</dbReference>
<reference evidence="1 2" key="1">
    <citation type="journal article" date="2012" name="PLoS Pathog.">
        <title>Diverse lifestyles and strategies of plant pathogenesis encoded in the genomes of eighteen Dothideomycetes fungi.</title>
        <authorList>
            <person name="Ohm R.A."/>
            <person name="Feau N."/>
            <person name="Henrissat B."/>
            <person name="Schoch C.L."/>
            <person name="Horwitz B.A."/>
            <person name="Barry K.W."/>
            <person name="Condon B.J."/>
            <person name="Copeland A.C."/>
            <person name="Dhillon B."/>
            <person name="Glaser F."/>
            <person name="Hesse C.N."/>
            <person name="Kosti I."/>
            <person name="LaButti K."/>
            <person name="Lindquist E.A."/>
            <person name="Lucas S."/>
            <person name="Salamov A.A."/>
            <person name="Bradshaw R.E."/>
            <person name="Ciuffetti L."/>
            <person name="Hamelin R.C."/>
            <person name="Kema G.H.J."/>
            <person name="Lawrence C."/>
            <person name="Scott J.A."/>
            <person name="Spatafora J.W."/>
            <person name="Turgeon B.G."/>
            <person name="de Wit P.J.G.M."/>
            <person name="Zhong S."/>
            <person name="Goodwin S.B."/>
            <person name="Grigoriev I.V."/>
        </authorList>
    </citation>
    <scope>NUCLEOTIDE SEQUENCE [LARGE SCALE GENOMIC DNA]</scope>
    <source>
        <strain evidence="1 2">SO2202</strain>
    </source>
</reference>
<keyword evidence="2" id="KW-1185">Reference proteome</keyword>
<dbReference type="EMBL" id="KB456263">
    <property type="protein sequence ID" value="EMF13160.1"/>
    <property type="molecule type" value="Genomic_DNA"/>
</dbReference>
<name>M3D4L7_SPHMS</name>